<accession>A0AAD5RMN7</accession>
<proteinExistence type="predicted"/>
<feature type="region of interest" description="Disordered" evidence="1">
    <location>
        <begin position="1"/>
        <end position="43"/>
    </location>
</feature>
<keyword evidence="3" id="KW-1185">Reference proteome</keyword>
<dbReference type="AlphaFoldDB" id="A0AAD5RMN7"/>
<comment type="caution">
    <text evidence="2">The sequence shown here is derived from an EMBL/GenBank/DDBJ whole genome shotgun (WGS) entry which is preliminary data.</text>
</comment>
<reference evidence="2" key="1">
    <citation type="submission" date="2022-07" db="EMBL/GenBank/DDBJ databases">
        <title>Draft genome sequence of Zalerion maritima ATCC 34329, a (micro)plastics degrading marine fungus.</title>
        <authorList>
            <person name="Paco A."/>
            <person name="Goncalves M.F.M."/>
            <person name="Rocha-Santos T.A.P."/>
            <person name="Alves A."/>
        </authorList>
    </citation>
    <scope>NUCLEOTIDE SEQUENCE</scope>
    <source>
        <strain evidence="2">ATCC 34329</strain>
    </source>
</reference>
<gene>
    <name evidence="2" type="ORF">MKZ38_003431</name>
</gene>
<feature type="region of interest" description="Disordered" evidence="1">
    <location>
        <begin position="57"/>
        <end position="98"/>
    </location>
</feature>
<dbReference type="EMBL" id="JAKWBI020000208">
    <property type="protein sequence ID" value="KAJ2899075.1"/>
    <property type="molecule type" value="Genomic_DNA"/>
</dbReference>
<evidence type="ECO:0000313" key="2">
    <source>
        <dbReference type="EMBL" id="KAJ2899075.1"/>
    </source>
</evidence>
<dbReference type="Proteomes" id="UP001201980">
    <property type="component" value="Unassembled WGS sequence"/>
</dbReference>
<protein>
    <submittedName>
        <fullName evidence="2">Uncharacterized protein</fullName>
    </submittedName>
</protein>
<organism evidence="2 3">
    <name type="scientific">Zalerion maritima</name>
    <dbReference type="NCBI Taxonomy" id="339359"/>
    <lineage>
        <taxon>Eukaryota</taxon>
        <taxon>Fungi</taxon>
        <taxon>Dikarya</taxon>
        <taxon>Ascomycota</taxon>
        <taxon>Pezizomycotina</taxon>
        <taxon>Sordariomycetes</taxon>
        <taxon>Lulworthiomycetidae</taxon>
        <taxon>Lulworthiales</taxon>
        <taxon>Lulworthiaceae</taxon>
        <taxon>Zalerion</taxon>
    </lineage>
</organism>
<sequence length="98" mass="10720">MRLLTIGTRMGAGAAMRERSMSHRQDDRGKRSQGGGFGADGNLLLSSPSISYPAVNVVGPPIDQMKRRRHLTTSPPMSAGRRKPCSSIRQNKVKETQE</sequence>
<evidence type="ECO:0000313" key="3">
    <source>
        <dbReference type="Proteomes" id="UP001201980"/>
    </source>
</evidence>
<evidence type="ECO:0000256" key="1">
    <source>
        <dbReference type="SAM" id="MobiDB-lite"/>
    </source>
</evidence>
<name>A0AAD5RMN7_9PEZI</name>
<feature type="compositionally biased region" description="Basic and acidic residues" evidence="1">
    <location>
        <begin position="16"/>
        <end position="30"/>
    </location>
</feature>